<dbReference type="InterPro" id="IPR030616">
    <property type="entry name" value="Aur-like"/>
</dbReference>
<evidence type="ECO:0000256" key="9">
    <source>
        <dbReference type="SAM" id="MobiDB-lite"/>
    </source>
</evidence>
<evidence type="ECO:0000256" key="5">
    <source>
        <dbReference type="ARBA" id="ARBA00022840"/>
    </source>
</evidence>
<dbReference type="PANTHER" id="PTHR24350">
    <property type="entry name" value="SERINE/THREONINE-PROTEIN KINASE IAL-RELATED"/>
    <property type="match status" value="1"/>
</dbReference>
<dbReference type="EMBL" id="HBHC01002314">
    <property type="protein sequence ID" value="CAD9651970.1"/>
    <property type="molecule type" value="Transcribed_RNA"/>
</dbReference>
<keyword evidence="2" id="KW-0808">Transferase</keyword>
<feature type="region of interest" description="Disordered" evidence="9">
    <location>
        <begin position="116"/>
        <end position="148"/>
    </location>
</feature>
<feature type="region of interest" description="Disordered" evidence="9">
    <location>
        <begin position="276"/>
        <end position="345"/>
    </location>
</feature>
<feature type="active site" description="Proton acceptor" evidence="6">
    <location>
        <position position="61"/>
    </location>
</feature>
<dbReference type="InterPro" id="IPR008271">
    <property type="entry name" value="Ser/Thr_kinase_AS"/>
</dbReference>
<evidence type="ECO:0000256" key="8">
    <source>
        <dbReference type="PIRSR" id="PIRSR630616-3"/>
    </source>
</evidence>
<keyword evidence="1" id="KW-0723">Serine/threonine-protein kinase</keyword>
<keyword evidence="3 7" id="KW-0547">Nucleotide-binding</keyword>
<dbReference type="Gene3D" id="1.10.510.10">
    <property type="entry name" value="Transferase(Phosphotransferase) domain 1"/>
    <property type="match status" value="2"/>
</dbReference>
<evidence type="ECO:0000256" key="3">
    <source>
        <dbReference type="ARBA" id="ARBA00022741"/>
    </source>
</evidence>
<reference evidence="11" key="1">
    <citation type="submission" date="2021-01" db="EMBL/GenBank/DDBJ databases">
        <authorList>
            <person name="Corre E."/>
            <person name="Pelletier E."/>
            <person name="Niang G."/>
            <person name="Scheremetjew M."/>
            <person name="Finn R."/>
            <person name="Kale V."/>
            <person name="Holt S."/>
            <person name="Cochrane G."/>
            <person name="Meng A."/>
            <person name="Brown T."/>
            <person name="Cohen L."/>
        </authorList>
    </citation>
    <scope>NUCLEOTIDE SEQUENCE</scope>
    <source>
        <strain evidence="11">BC52</strain>
    </source>
</reference>
<protein>
    <recommendedName>
        <fullName evidence="10">Protein kinase domain-containing protein</fullName>
    </recommendedName>
</protein>
<feature type="compositionally biased region" description="Basic and acidic residues" evidence="9">
    <location>
        <begin position="286"/>
        <end position="306"/>
    </location>
</feature>
<evidence type="ECO:0000256" key="4">
    <source>
        <dbReference type="ARBA" id="ARBA00022777"/>
    </source>
</evidence>
<feature type="binding site" evidence="7">
    <location>
        <position position="79"/>
    </location>
    <ligand>
        <name>ATP</name>
        <dbReference type="ChEBI" id="CHEBI:30616"/>
    </ligand>
</feature>
<evidence type="ECO:0000256" key="1">
    <source>
        <dbReference type="ARBA" id="ARBA00022527"/>
    </source>
</evidence>
<dbReference type="Pfam" id="PF00069">
    <property type="entry name" value="Pkinase"/>
    <property type="match status" value="2"/>
</dbReference>
<dbReference type="PROSITE" id="PS00108">
    <property type="entry name" value="PROTEIN_KINASE_ST"/>
    <property type="match status" value="1"/>
</dbReference>
<evidence type="ECO:0000313" key="11">
    <source>
        <dbReference type="EMBL" id="CAD9651970.1"/>
    </source>
</evidence>
<evidence type="ECO:0000256" key="2">
    <source>
        <dbReference type="ARBA" id="ARBA00022679"/>
    </source>
</evidence>
<evidence type="ECO:0000256" key="6">
    <source>
        <dbReference type="PIRSR" id="PIRSR630616-1"/>
    </source>
</evidence>
<organism evidence="11">
    <name type="scientific">Norrisiella sphaerica</name>
    <dbReference type="NCBI Taxonomy" id="552664"/>
    <lineage>
        <taxon>Eukaryota</taxon>
        <taxon>Sar</taxon>
        <taxon>Rhizaria</taxon>
        <taxon>Cercozoa</taxon>
        <taxon>Chlorarachniophyceae</taxon>
        <taxon>Norrisiella</taxon>
    </lineage>
</organism>
<accession>A0A7S2QU93</accession>
<keyword evidence="5 7" id="KW-0067">ATP-binding</keyword>
<dbReference type="InterPro" id="IPR000719">
    <property type="entry name" value="Prot_kinase_dom"/>
</dbReference>
<dbReference type="GO" id="GO:0004674">
    <property type="term" value="F:protein serine/threonine kinase activity"/>
    <property type="evidence" value="ECO:0007669"/>
    <property type="project" value="UniProtKB-KW"/>
</dbReference>
<name>A0A7S2QU93_9EUKA</name>
<dbReference type="SUPFAM" id="SSF56112">
    <property type="entry name" value="Protein kinase-like (PK-like)"/>
    <property type="match status" value="1"/>
</dbReference>
<feature type="domain" description="Protein kinase" evidence="10">
    <location>
        <begin position="1"/>
        <end position="262"/>
    </location>
</feature>
<dbReference type="PROSITE" id="PS50011">
    <property type="entry name" value="PROTEIN_KINASE_DOM"/>
    <property type="match status" value="1"/>
</dbReference>
<feature type="compositionally biased region" description="Basic and acidic residues" evidence="9">
    <location>
        <begin position="116"/>
        <end position="125"/>
    </location>
</feature>
<evidence type="ECO:0000259" key="10">
    <source>
        <dbReference type="PROSITE" id="PS50011"/>
    </source>
</evidence>
<keyword evidence="4" id="KW-0418">Kinase</keyword>
<dbReference type="InterPro" id="IPR011009">
    <property type="entry name" value="Kinase-like_dom_sf"/>
</dbReference>
<dbReference type="AlphaFoldDB" id="A0A7S2QU93"/>
<feature type="binding site" evidence="7">
    <location>
        <begin position="65"/>
        <end position="66"/>
    </location>
    <ligand>
        <name>ATP</name>
        <dbReference type="ChEBI" id="CHEBI:30616"/>
    </ligand>
</feature>
<feature type="compositionally biased region" description="Basic and acidic residues" evidence="9">
    <location>
        <begin position="133"/>
        <end position="148"/>
    </location>
</feature>
<dbReference type="SMART" id="SM00220">
    <property type="entry name" value="S_TKc"/>
    <property type="match status" value="1"/>
</dbReference>
<gene>
    <name evidence="11" type="ORF">NSPH01132_LOCUS1383</name>
</gene>
<feature type="cross-link" description="Glycyl lysine isopeptide (Lys-Gly) (interchain with G-Cter in SUMO2)" evidence="8">
    <location>
        <position position="63"/>
    </location>
</feature>
<dbReference type="GO" id="GO:0005524">
    <property type="term" value="F:ATP binding"/>
    <property type="evidence" value="ECO:0007669"/>
    <property type="project" value="UniProtKB-KW"/>
</dbReference>
<evidence type="ECO:0000256" key="7">
    <source>
        <dbReference type="PIRSR" id="PIRSR630616-2"/>
    </source>
</evidence>
<proteinExistence type="predicted"/>
<sequence length="458" mass="51235">MYDLQRDDRRMYFITELCRGGELFDLIAEHGALPMGLSCFLSRQLCEGIAYLHGRGITHWDLKPENLLLTVDFQLKIADFGFAVLGNDAPTRPRGTIPYMAPEFVELWTFRPKSKQSDLKGKRDGNSTVTPMTEEHTENESNNKVTEETITKQQSSGFLKNAPGKIQGATNPTTLFAQGRGLDTQKADMWSIGVVMHCILAGTFPFKSPTTADESFLAHKNGKWVPEFPEEDESCIALVLDLLSIDPKRRPTAKECLEHKWMKDLAPQKTAAELLRDISAPGQKRSRCEPGDSTRMSVDRSDDGPQAKKKRMYVACKTEVSSSGQQESKDKDDVPEPTTGPKLDTHLPVKRLGWILPGKSVKKSVEVLEQIGKAVAEIGFDAELDTDDFYVVAREEDTDADMFLVTLFQQDVKGNVPNLLLDVQRLALPTHEFNDAYRNLRVALRELNAWDGPMMATA</sequence>